<accession>A0A1B3B9T5</accession>
<dbReference type="InterPro" id="IPR017143">
    <property type="entry name" value="UCP037225"/>
</dbReference>
<dbReference type="Proteomes" id="UP000094147">
    <property type="component" value="Chromosome"/>
</dbReference>
<evidence type="ECO:0000313" key="1">
    <source>
        <dbReference type="EMBL" id="AOE49496.1"/>
    </source>
</evidence>
<dbReference type="KEGG" id="ksd:KS2013_772"/>
<organism evidence="1 2">
    <name type="scientific">Kangiella sediminilitoris</name>
    <dbReference type="NCBI Taxonomy" id="1144748"/>
    <lineage>
        <taxon>Bacteria</taxon>
        <taxon>Pseudomonadati</taxon>
        <taxon>Pseudomonadota</taxon>
        <taxon>Gammaproteobacteria</taxon>
        <taxon>Kangiellales</taxon>
        <taxon>Kangiellaceae</taxon>
        <taxon>Kangiella</taxon>
    </lineage>
</organism>
<proteinExistence type="predicted"/>
<name>A0A1B3B9T5_9GAMM</name>
<dbReference type="AlphaFoldDB" id="A0A1B3B9T5"/>
<dbReference type="Pfam" id="PF14255">
    <property type="entry name" value="Zn_ribbon_21"/>
    <property type="match status" value="1"/>
</dbReference>
<reference evidence="2" key="1">
    <citation type="submission" date="2015-08" db="EMBL/GenBank/DDBJ databases">
        <authorList>
            <person name="Kim K.M."/>
        </authorList>
    </citation>
    <scope>NUCLEOTIDE SEQUENCE [LARGE SCALE GENOMIC DNA]</scope>
    <source>
        <strain evidence="2">KCTC 23892</strain>
    </source>
</reference>
<evidence type="ECO:0008006" key="3">
    <source>
        <dbReference type="Google" id="ProtNLM"/>
    </source>
</evidence>
<dbReference type="PIRSF" id="PIRSF037225">
    <property type="entry name" value="UCP037225"/>
    <property type="match status" value="1"/>
</dbReference>
<dbReference type="OrthoDB" id="9814566at2"/>
<dbReference type="EMBL" id="CP012418">
    <property type="protein sequence ID" value="AOE49496.1"/>
    <property type="molecule type" value="Genomic_DNA"/>
</dbReference>
<keyword evidence="2" id="KW-1185">Reference proteome</keyword>
<protein>
    <recommendedName>
        <fullName evidence="3">CPXCG motif-containing cysteine-rich protein</fullName>
    </recommendedName>
</protein>
<sequence>MLEQIESQINCPYCGEPQTVLIDPSIEQQQYIEDCQICCRPIEFDVVVNGEDVSLTVHADF</sequence>
<gene>
    <name evidence="1" type="ORF">KS2013_772</name>
</gene>
<dbReference type="STRING" id="1144748.KS2013_772"/>
<dbReference type="InterPro" id="IPR025990">
    <property type="entry name" value="zinc_ribbon_bacterial"/>
</dbReference>
<dbReference type="RefSeq" id="WP_068990017.1">
    <property type="nucleotide sequence ID" value="NZ_CP012418.1"/>
</dbReference>
<dbReference type="SUPFAM" id="SSF57783">
    <property type="entry name" value="Zinc beta-ribbon"/>
    <property type="match status" value="1"/>
</dbReference>
<evidence type="ECO:0000313" key="2">
    <source>
        <dbReference type="Proteomes" id="UP000094147"/>
    </source>
</evidence>